<dbReference type="Proteomes" id="UP000561011">
    <property type="component" value="Unassembled WGS sequence"/>
</dbReference>
<gene>
    <name evidence="2" type="ORF">HZZ10_16085</name>
</gene>
<keyword evidence="3" id="KW-1185">Reference proteome</keyword>
<dbReference type="EMBL" id="JACBYE010000052">
    <property type="protein sequence ID" value="NYS95037.1"/>
    <property type="molecule type" value="Genomic_DNA"/>
</dbReference>
<evidence type="ECO:0000313" key="2">
    <source>
        <dbReference type="EMBL" id="NYS95037.1"/>
    </source>
</evidence>
<organism evidence="2 3">
    <name type="scientific">Sanguibacter inulinus</name>
    <dbReference type="NCBI Taxonomy" id="60922"/>
    <lineage>
        <taxon>Bacteria</taxon>
        <taxon>Bacillati</taxon>
        <taxon>Actinomycetota</taxon>
        <taxon>Actinomycetes</taxon>
        <taxon>Micrococcales</taxon>
        <taxon>Sanguibacteraceae</taxon>
        <taxon>Sanguibacter</taxon>
    </lineage>
</organism>
<feature type="chain" id="PRO_5032713635" evidence="1">
    <location>
        <begin position="20"/>
        <end position="248"/>
    </location>
</feature>
<dbReference type="AlphaFoldDB" id="A0A853EWN4"/>
<protein>
    <submittedName>
        <fullName evidence="2">SRPBCC family protein</fullName>
    </submittedName>
</protein>
<dbReference type="RefSeq" id="WP_179914265.1">
    <property type="nucleotide sequence ID" value="NZ_JACBYE010000052.1"/>
</dbReference>
<evidence type="ECO:0000313" key="3">
    <source>
        <dbReference type="Proteomes" id="UP000561011"/>
    </source>
</evidence>
<sequence length="248" mass="26711">MTRRRHAPLALLVAAVALAAARRISLGWGASPDERRCVLPGDELVPYPDLEATRAIMIDAPASDVWPWLVQIGQGRGGFYSYDRLEDLARLGIRSADTVVPHLQGLAPGDTVRLSDQVRLVVAALDPGHALVLSGAPSTSAVRASLKIAPAGEDDSPAPGGKALATAPPTMPYEFSWSFVLFPVDDRSCRLVVRERYGYTSAWAALLAEPVEWVSLLMTQKMLRGIRDRAEAHAPEKSAAADRQAATR</sequence>
<keyword evidence="1" id="KW-0732">Signal</keyword>
<accession>A0A853EWN4</accession>
<reference evidence="2 3" key="1">
    <citation type="submission" date="2020-07" db="EMBL/GenBank/DDBJ databases">
        <title>MOT database genomes.</title>
        <authorList>
            <person name="Joseph S."/>
            <person name="Aduse-Opoku J."/>
            <person name="Hashim A."/>
            <person name="Wade W."/>
            <person name="Curtis M."/>
        </authorList>
    </citation>
    <scope>NUCLEOTIDE SEQUENCE [LARGE SCALE GENOMIC DNA]</scope>
    <source>
        <strain evidence="2 3">DSM 100099</strain>
    </source>
</reference>
<feature type="signal peptide" evidence="1">
    <location>
        <begin position="1"/>
        <end position="19"/>
    </location>
</feature>
<evidence type="ECO:0000256" key="1">
    <source>
        <dbReference type="SAM" id="SignalP"/>
    </source>
</evidence>
<comment type="caution">
    <text evidence="2">The sequence shown here is derived from an EMBL/GenBank/DDBJ whole genome shotgun (WGS) entry which is preliminary data.</text>
</comment>
<name>A0A853EWN4_9MICO</name>
<dbReference type="SUPFAM" id="SSF55961">
    <property type="entry name" value="Bet v1-like"/>
    <property type="match status" value="1"/>
</dbReference>
<proteinExistence type="predicted"/>